<evidence type="ECO:0000313" key="10">
    <source>
        <dbReference type="EMBL" id="TCK63918.1"/>
    </source>
</evidence>
<comment type="caution">
    <text evidence="10">The sequence shown here is derived from an EMBL/GenBank/DDBJ whole genome shotgun (WGS) entry which is preliminary data.</text>
</comment>
<evidence type="ECO:0000256" key="5">
    <source>
        <dbReference type="ARBA" id="ARBA00022840"/>
    </source>
</evidence>
<keyword evidence="6" id="KW-0805">Transcription regulation</keyword>
<dbReference type="Gene3D" id="3.40.50.300">
    <property type="entry name" value="P-loop containing nucleotide triphosphate hydrolases"/>
    <property type="match status" value="1"/>
</dbReference>
<dbReference type="Gene3D" id="3.30.450.20">
    <property type="entry name" value="PAS domain"/>
    <property type="match status" value="1"/>
</dbReference>
<gene>
    <name evidence="10" type="ORF">EV690_0032</name>
</gene>
<dbReference type="SUPFAM" id="SSF55785">
    <property type="entry name" value="PYP-like sensor domain (PAS domain)"/>
    <property type="match status" value="1"/>
</dbReference>
<evidence type="ECO:0000313" key="11">
    <source>
        <dbReference type="Proteomes" id="UP000295565"/>
    </source>
</evidence>
<proteinExistence type="predicted"/>
<sequence>MTCLEIVCPCGIDVVSSVFDVLNQYQVSLEAIESNQAGYLYVTISKVEFSDLKQMLGALRCNEQIYDARTVDVVPSELGRRELQLLLNQISYPVILIDRNGLILQTNQAVSYVCRCLMGDLIGQPLGNWVKGFSITRWLGRDNGRPEIIEVYLGGRAYRAYVEPLVDNLSLSHLPSALMSFRSDSQFIPDLDLASIRDSFAPFGLIAHDPEYIRIIEQIKEIASLPRSVLIYGEVGTGKRFCAQLLNHFRGNSAGDMTVISGPIHDEALDEQLLDLAASRPEMVLVYQIESFTSEQILRIIAQMHFVAQAVYTSLLSPEELIARYGEVSFYSAFGQIIRLPPLRERPEDSVQLAQAWLNEYFISKGAQSPILNRSVQQFLKKCQWPGNISQLLQVLRDTIAHTGLRAWSTKDIRYANQHANADTAICGLLDKDYHQAMADFEKLLLSYYYPQFPSTRALAKKLGLSHTAVAKKLKEHKIT</sequence>
<dbReference type="SUPFAM" id="SSF46689">
    <property type="entry name" value="Homeodomain-like"/>
    <property type="match status" value="1"/>
</dbReference>
<dbReference type="Pfam" id="PF18024">
    <property type="entry name" value="HTH_50"/>
    <property type="match status" value="1"/>
</dbReference>
<dbReference type="GO" id="GO:0003677">
    <property type="term" value="F:DNA binding"/>
    <property type="evidence" value="ECO:0007669"/>
    <property type="project" value="UniProtKB-KW"/>
</dbReference>
<organism evidence="10 11">
    <name type="scientific">Celerinatantimonas diazotrophica</name>
    <dbReference type="NCBI Taxonomy" id="412034"/>
    <lineage>
        <taxon>Bacteria</taxon>
        <taxon>Pseudomonadati</taxon>
        <taxon>Pseudomonadota</taxon>
        <taxon>Gammaproteobacteria</taxon>
        <taxon>Celerinatantimonadaceae</taxon>
        <taxon>Celerinatantimonas</taxon>
    </lineage>
</organism>
<evidence type="ECO:0000256" key="2">
    <source>
        <dbReference type="ARBA" id="ARBA00022490"/>
    </source>
</evidence>
<dbReference type="Proteomes" id="UP000295565">
    <property type="component" value="Unassembled WGS sequence"/>
</dbReference>
<dbReference type="RefSeq" id="WP_131910921.1">
    <property type="nucleotide sequence ID" value="NZ_OU594967.1"/>
</dbReference>
<evidence type="ECO:0000256" key="4">
    <source>
        <dbReference type="ARBA" id="ARBA00022741"/>
    </source>
</evidence>
<keyword evidence="11" id="KW-1185">Reference proteome</keyword>
<keyword evidence="4" id="KW-0547">Nucleotide-binding</keyword>
<keyword evidence="3" id="KW-0678">Repressor</keyword>
<dbReference type="AlphaFoldDB" id="A0A4R1KGH1"/>
<evidence type="ECO:0000256" key="3">
    <source>
        <dbReference type="ARBA" id="ARBA00022491"/>
    </source>
</evidence>
<dbReference type="EMBL" id="SMGD01000001">
    <property type="protein sequence ID" value="TCK63918.1"/>
    <property type="molecule type" value="Genomic_DNA"/>
</dbReference>
<keyword evidence="2" id="KW-0963">Cytoplasm</keyword>
<dbReference type="OrthoDB" id="9804019at2"/>
<evidence type="ECO:0000256" key="6">
    <source>
        <dbReference type="ARBA" id="ARBA00023015"/>
    </source>
</evidence>
<keyword evidence="7" id="KW-0238">DNA-binding</keyword>
<dbReference type="InterPro" id="IPR058031">
    <property type="entry name" value="AAA_lid_NorR"/>
</dbReference>
<dbReference type="InterPro" id="IPR027417">
    <property type="entry name" value="P-loop_NTPase"/>
</dbReference>
<feature type="domain" description="Sigma-54 factor interaction" evidence="9">
    <location>
        <begin position="205"/>
        <end position="401"/>
    </location>
</feature>
<dbReference type="InterPro" id="IPR030828">
    <property type="entry name" value="HTH_TyrR"/>
</dbReference>
<dbReference type="InterPro" id="IPR002078">
    <property type="entry name" value="Sigma_54_int"/>
</dbReference>
<dbReference type="NCBIfam" id="TIGR04381">
    <property type="entry name" value="HTH_TypR"/>
    <property type="match status" value="1"/>
</dbReference>
<dbReference type="GO" id="GO:0005524">
    <property type="term" value="F:ATP binding"/>
    <property type="evidence" value="ECO:0007669"/>
    <property type="project" value="UniProtKB-KW"/>
</dbReference>
<dbReference type="Gene3D" id="3.30.70.260">
    <property type="match status" value="1"/>
</dbReference>
<dbReference type="Pfam" id="PF14532">
    <property type="entry name" value="Sigma54_activ_2"/>
    <property type="match status" value="1"/>
</dbReference>
<evidence type="ECO:0000256" key="8">
    <source>
        <dbReference type="ARBA" id="ARBA00023163"/>
    </source>
</evidence>
<dbReference type="Pfam" id="PF25601">
    <property type="entry name" value="AAA_lid_14"/>
    <property type="match status" value="1"/>
</dbReference>
<accession>A0A4R1KGH1</accession>
<dbReference type="Gene3D" id="1.10.10.60">
    <property type="entry name" value="Homeodomain-like"/>
    <property type="match status" value="1"/>
</dbReference>
<evidence type="ECO:0000256" key="7">
    <source>
        <dbReference type="ARBA" id="ARBA00023125"/>
    </source>
</evidence>
<dbReference type="GO" id="GO:0006355">
    <property type="term" value="P:regulation of DNA-templated transcription"/>
    <property type="evidence" value="ECO:0007669"/>
    <property type="project" value="InterPro"/>
</dbReference>
<dbReference type="PROSITE" id="PS50045">
    <property type="entry name" value="SIGMA54_INTERACT_4"/>
    <property type="match status" value="1"/>
</dbReference>
<dbReference type="Gene3D" id="1.10.8.60">
    <property type="match status" value="1"/>
</dbReference>
<dbReference type="PANTHER" id="PTHR32071">
    <property type="entry name" value="TRANSCRIPTIONAL REGULATORY PROTEIN"/>
    <property type="match status" value="1"/>
</dbReference>
<reference evidence="10 11" key="1">
    <citation type="submission" date="2019-03" db="EMBL/GenBank/DDBJ databases">
        <title>Genomic Encyclopedia of Type Strains, Phase IV (KMG-IV): sequencing the most valuable type-strain genomes for metagenomic binning, comparative biology and taxonomic classification.</title>
        <authorList>
            <person name="Goeker M."/>
        </authorList>
    </citation>
    <scope>NUCLEOTIDE SEQUENCE [LARGE SCALE GENOMIC DNA]</scope>
    <source>
        <strain evidence="10 11">DSM 18577</strain>
    </source>
</reference>
<dbReference type="SUPFAM" id="SSF52540">
    <property type="entry name" value="P-loop containing nucleoside triphosphate hydrolases"/>
    <property type="match status" value="1"/>
</dbReference>
<dbReference type="PANTHER" id="PTHR32071:SF3">
    <property type="entry name" value="HTH-TYPE TRANSCRIPTIONAL REGULATORY PROTEIN TYRR"/>
    <property type="match status" value="1"/>
</dbReference>
<dbReference type="InterPro" id="IPR009057">
    <property type="entry name" value="Homeodomain-like_sf"/>
</dbReference>
<evidence type="ECO:0000256" key="1">
    <source>
        <dbReference type="ARBA" id="ARBA00004496"/>
    </source>
</evidence>
<name>A0A4R1KGH1_9GAMM</name>
<comment type="subcellular location">
    <subcellularLocation>
        <location evidence="1">Cytoplasm</location>
    </subcellularLocation>
</comment>
<keyword evidence="5" id="KW-0067">ATP-binding</keyword>
<keyword evidence="8" id="KW-0804">Transcription</keyword>
<protein>
    <submittedName>
        <fullName evidence="10">TyrR family helix-turn-helix protein</fullName>
    </submittedName>
</protein>
<dbReference type="InterPro" id="IPR035965">
    <property type="entry name" value="PAS-like_dom_sf"/>
</dbReference>
<dbReference type="GO" id="GO:0005737">
    <property type="term" value="C:cytoplasm"/>
    <property type="evidence" value="ECO:0007669"/>
    <property type="project" value="UniProtKB-SubCell"/>
</dbReference>
<evidence type="ECO:0000259" key="9">
    <source>
        <dbReference type="PROSITE" id="PS50045"/>
    </source>
</evidence>